<dbReference type="Proteomes" id="UP000230972">
    <property type="component" value="Unassembled WGS sequence"/>
</dbReference>
<dbReference type="AlphaFoldDB" id="A0A2M7AQL5"/>
<proteinExistence type="predicted"/>
<gene>
    <name evidence="2" type="ORF">COS80_00450</name>
</gene>
<comment type="caution">
    <text evidence="2">The sequence shown here is derived from an EMBL/GenBank/DDBJ whole genome shotgun (WGS) entry which is preliminary data.</text>
</comment>
<organism evidence="2 3">
    <name type="scientific">Candidatus Woesebacteria bacterium CG06_land_8_20_14_3_00_39_27</name>
    <dbReference type="NCBI Taxonomy" id="1975057"/>
    <lineage>
        <taxon>Bacteria</taxon>
        <taxon>Candidatus Woeseibacteriota</taxon>
    </lineage>
</organism>
<evidence type="ECO:0000313" key="3">
    <source>
        <dbReference type="Proteomes" id="UP000230972"/>
    </source>
</evidence>
<name>A0A2M7AQL5_9BACT</name>
<sequence>MDAAQSTKNLAQTFAKQIASEPWEILKQAEGQVFPGEETPAEPEKPAESIENKKLLAARDSTRSRRLLQALETELKEIARIRKEKEVKEVPDAKAPKPLPEIVSKPGRKFLRIFGGGKKAQMRRQQTQTERPLPPSG</sequence>
<accession>A0A2M7AQL5</accession>
<protein>
    <submittedName>
        <fullName evidence="2">Uncharacterized protein</fullName>
    </submittedName>
</protein>
<dbReference type="EMBL" id="PEWC01000013">
    <property type="protein sequence ID" value="PIU71945.1"/>
    <property type="molecule type" value="Genomic_DNA"/>
</dbReference>
<feature type="region of interest" description="Disordered" evidence="1">
    <location>
        <begin position="114"/>
        <end position="137"/>
    </location>
</feature>
<evidence type="ECO:0000256" key="1">
    <source>
        <dbReference type="SAM" id="MobiDB-lite"/>
    </source>
</evidence>
<reference evidence="3" key="1">
    <citation type="submission" date="2017-09" db="EMBL/GenBank/DDBJ databases">
        <title>Depth-based differentiation of microbial function through sediment-hosted aquifers and enrichment of novel symbionts in the deep terrestrial subsurface.</title>
        <authorList>
            <person name="Probst A.J."/>
            <person name="Ladd B."/>
            <person name="Jarett J.K."/>
            <person name="Geller-Mcgrath D.E."/>
            <person name="Sieber C.M.K."/>
            <person name="Emerson J.B."/>
            <person name="Anantharaman K."/>
            <person name="Thomas B.C."/>
            <person name="Malmstrom R."/>
            <person name="Stieglmeier M."/>
            <person name="Klingl A."/>
            <person name="Woyke T."/>
            <person name="Ryan C.M."/>
            <person name="Banfield J.F."/>
        </authorList>
    </citation>
    <scope>NUCLEOTIDE SEQUENCE [LARGE SCALE GENOMIC DNA]</scope>
</reference>
<evidence type="ECO:0000313" key="2">
    <source>
        <dbReference type="EMBL" id="PIU71945.1"/>
    </source>
</evidence>